<comment type="similarity">
    <text evidence="1">Belongs to the carbon-nitrogen hydrolase superfamily. Nitrilase family.</text>
</comment>
<dbReference type="PROSITE" id="PS50263">
    <property type="entry name" value="CN_HYDROLASE"/>
    <property type="match status" value="1"/>
</dbReference>
<accession>A0A6J4J0J8</accession>
<organism evidence="4">
    <name type="scientific">uncultured Acidimicrobiales bacterium</name>
    <dbReference type="NCBI Taxonomy" id="310071"/>
    <lineage>
        <taxon>Bacteria</taxon>
        <taxon>Bacillati</taxon>
        <taxon>Actinomycetota</taxon>
        <taxon>Acidimicrobiia</taxon>
        <taxon>Acidimicrobiales</taxon>
        <taxon>environmental samples</taxon>
    </lineage>
</organism>
<dbReference type="PANTHER" id="PTHR46044">
    <property type="entry name" value="NITRILASE"/>
    <property type="match status" value="1"/>
</dbReference>
<dbReference type="AlphaFoldDB" id="A0A6J4J0J8"/>
<feature type="active site" description="Proton acceptor" evidence="2">
    <location>
        <position position="47"/>
    </location>
</feature>
<evidence type="ECO:0000256" key="1">
    <source>
        <dbReference type="ARBA" id="ARBA00008129"/>
    </source>
</evidence>
<dbReference type="InterPro" id="IPR000132">
    <property type="entry name" value="Nitrilase/CN_hydratase_CS"/>
</dbReference>
<dbReference type="Gene3D" id="3.60.110.10">
    <property type="entry name" value="Carbon-nitrogen hydrolase"/>
    <property type="match status" value="1"/>
</dbReference>
<dbReference type="PROSITE" id="PS00920">
    <property type="entry name" value="NITRIL_CHT_1"/>
    <property type="match status" value="1"/>
</dbReference>
<name>A0A6J4J0J8_9ACTN</name>
<dbReference type="InterPro" id="IPR036526">
    <property type="entry name" value="C-N_Hydrolase_sf"/>
</dbReference>
<feature type="domain" description="CN hydrolase" evidence="3">
    <location>
        <begin position="7"/>
        <end position="275"/>
    </location>
</feature>
<dbReference type="GO" id="GO:0000257">
    <property type="term" value="F:nitrilase activity"/>
    <property type="evidence" value="ECO:0007669"/>
    <property type="project" value="UniProtKB-ARBA"/>
</dbReference>
<dbReference type="Pfam" id="PF00795">
    <property type="entry name" value="CN_hydrolase"/>
    <property type="match status" value="1"/>
</dbReference>
<evidence type="ECO:0000259" key="3">
    <source>
        <dbReference type="PROSITE" id="PS50263"/>
    </source>
</evidence>
<sequence>MDEIEKVKVAAIQAAPVFLDRDATVDKACGLIEQAAGEGAGLVVFSEAFVPGYPDWVWRMRPWEIRAEALYGRLFDQAVVLGDSATEALATAAQQANCYVSIGVNEREERGSTLFDTQLCFGPTGELLGAHRKLVATGAERLVWGMGDASSLEVLETPFGRLGGLTSWENYMPLARMALYEQGIDVYVAPTWDNSDVWVATLRHIAKEGRVYVIGASFWAQAADVPSDVPFRDELYSDDGGQMSGGVSVIVGPLGEVLAGPLEGEEGLLFAELDVQTARASRHQFDPVGHFSRPDLLRLAIGPVTAEN</sequence>
<dbReference type="PANTHER" id="PTHR46044:SF1">
    <property type="entry name" value="CN HYDROLASE DOMAIN-CONTAINING PROTEIN"/>
    <property type="match status" value="1"/>
</dbReference>
<dbReference type="SUPFAM" id="SSF56317">
    <property type="entry name" value="Carbon-nitrogen hydrolase"/>
    <property type="match status" value="1"/>
</dbReference>
<proteinExistence type="inferred from homology"/>
<evidence type="ECO:0000256" key="2">
    <source>
        <dbReference type="PROSITE-ProRule" id="PRU10139"/>
    </source>
</evidence>
<protein>
    <recommendedName>
        <fullName evidence="3">CN hydrolase domain-containing protein</fullName>
    </recommendedName>
</protein>
<dbReference type="CDD" id="cd07564">
    <property type="entry name" value="nitrilases_CHs"/>
    <property type="match status" value="1"/>
</dbReference>
<dbReference type="EMBL" id="CADCTB010000189">
    <property type="protein sequence ID" value="CAA9267118.1"/>
    <property type="molecule type" value="Genomic_DNA"/>
</dbReference>
<evidence type="ECO:0000313" key="4">
    <source>
        <dbReference type="EMBL" id="CAA9267118.1"/>
    </source>
</evidence>
<reference evidence="4" key="1">
    <citation type="submission" date="2020-02" db="EMBL/GenBank/DDBJ databases">
        <authorList>
            <person name="Meier V. D."/>
        </authorList>
    </citation>
    <scope>NUCLEOTIDE SEQUENCE</scope>
    <source>
        <strain evidence="4">AVDCRST_MAG10</strain>
    </source>
</reference>
<dbReference type="InterPro" id="IPR044149">
    <property type="entry name" value="Nitrilases_CHs"/>
</dbReference>
<dbReference type="InterPro" id="IPR003010">
    <property type="entry name" value="C-N_Hydrolase"/>
</dbReference>
<gene>
    <name evidence="4" type="ORF">AVDCRST_MAG10-3101</name>
</gene>